<keyword evidence="1" id="KW-0812">Transmembrane</keyword>
<name>A0A0A9D4R1_ARUDO</name>
<feature type="transmembrane region" description="Helical" evidence="1">
    <location>
        <begin position="12"/>
        <end position="32"/>
    </location>
</feature>
<evidence type="ECO:0000313" key="2">
    <source>
        <dbReference type="EMBL" id="JAD81668.1"/>
    </source>
</evidence>
<proteinExistence type="predicted"/>
<dbReference type="EMBL" id="GBRH01216227">
    <property type="protein sequence ID" value="JAD81668.1"/>
    <property type="molecule type" value="Transcribed_RNA"/>
</dbReference>
<organism evidence="2">
    <name type="scientific">Arundo donax</name>
    <name type="common">Giant reed</name>
    <name type="synonym">Donax arundinaceus</name>
    <dbReference type="NCBI Taxonomy" id="35708"/>
    <lineage>
        <taxon>Eukaryota</taxon>
        <taxon>Viridiplantae</taxon>
        <taxon>Streptophyta</taxon>
        <taxon>Embryophyta</taxon>
        <taxon>Tracheophyta</taxon>
        <taxon>Spermatophyta</taxon>
        <taxon>Magnoliopsida</taxon>
        <taxon>Liliopsida</taxon>
        <taxon>Poales</taxon>
        <taxon>Poaceae</taxon>
        <taxon>PACMAD clade</taxon>
        <taxon>Arundinoideae</taxon>
        <taxon>Arundineae</taxon>
        <taxon>Arundo</taxon>
    </lineage>
</organism>
<keyword evidence="1" id="KW-0472">Membrane</keyword>
<reference evidence="2" key="2">
    <citation type="journal article" date="2015" name="Data Brief">
        <title>Shoot transcriptome of the giant reed, Arundo donax.</title>
        <authorList>
            <person name="Barrero R.A."/>
            <person name="Guerrero F.D."/>
            <person name="Moolhuijzen P."/>
            <person name="Goolsby J.A."/>
            <person name="Tidwell J."/>
            <person name="Bellgard S.E."/>
            <person name="Bellgard M.I."/>
        </authorList>
    </citation>
    <scope>NUCLEOTIDE SEQUENCE</scope>
    <source>
        <tissue evidence="2">Shoot tissue taken approximately 20 cm above the soil surface</tissue>
    </source>
</reference>
<dbReference type="AlphaFoldDB" id="A0A0A9D4R1"/>
<reference evidence="2" key="1">
    <citation type="submission" date="2014-09" db="EMBL/GenBank/DDBJ databases">
        <authorList>
            <person name="Magalhaes I.L.F."/>
            <person name="Oliveira U."/>
            <person name="Santos F.R."/>
            <person name="Vidigal T.H.D.A."/>
            <person name="Brescovit A.D."/>
            <person name="Santos A.J."/>
        </authorList>
    </citation>
    <scope>NUCLEOTIDE SEQUENCE</scope>
    <source>
        <tissue evidence="2">Shoot tissue taken approximately 20 cm above the soil surface</tissue>
    </source>
</reference>
<accession>A0A0A9D4R1</accession>
<keyword evidence="1" id="KW-1133">Transmembrane helix</keyword>
<sequence length="57" mass="6862">MLMLLAHDHSICSHFLQVARIFLFMYVFYHIYLHYSQVLRSSFQTLFNSSITHLRAL</sequence>
<protein>
    <submittedName>
        <fullName evidence="2">Uncharacterized protein</fullName>
    </submittedName>
</protein>
<evidence type="ECO:0000256" key="1">
    <source>
        <dbReference type="SAM" id="Phobius"/>
    </source>
</evidence>